<dbReference type="Proteomes" id="UP000573729">
    <property type="component" value="Unassembled WGS sequence"/>
</dbReference>
<organism evidence="1 2">
    <name type="scientific">Microbacterium marinum</name>
    <dbReference type="NCBI Taxonomy" id="421115"/>
    <lineage>
        <taxon>Bacteria</taxon>
        <taxon>Bacillati</taxon>
        <taxon>Actinomycetota</taxon>
        <taxon>Actinomycetes</taxon>
        <taxon>Micrococcales</taxon>
        <taxon>Microbacteriaceae</taxon>
        <taxon>Microbacterium</taxon>
    </lineage>
</organism>
<dbReference type="AlphaFoldDB" id="A0A7W7BQG9"/>
<dbReference type="EMBL" id="JACHMD010000001">
    <property type="protein sequence ID" value="MBB4666944.1"/>
    <property type="molecule type" value="Genomic_DNA"/>
</dbReference>
<accession>A0A7W7BQG9</accession>
<proteinExistence type="predicted"/>
<sequence length="39" mass="4017">MTEPSAAAWARFGMLAVIAERELEDARNAEAAAAVLAAA</sequence>
<protein>
    <submittedName>
        <fullName evidence="1">Uncharacterized protein</fullName>
    </submittedName>
</protein>
<evidence type="ECO:0000313" key="2">
    <source>
        <dbReference type="Proteomes" id="UP000573729"/>
    </source>
</evidence>
<reference evidence="1 2" key="1">
    <citation type="submission" date="2020-08" db="EMBL/GenBank/DDBJ databases">
        <title>Sequencing the genomes of 1000 actinobacteria strains.</title>
        <authorList>
            <person name="Klenk H.-P."/>
        </authorList>
    </citation>
    <scope>NUCLEOTIDE SEQUENCE [LARGE SCALE GENOMIC DNA]</scope>
    <source>
        <strain evidence="1 2">DSM 24947</strain>
    </source>
</reference>
<gene>
    <name evidence="1" type="ORF">BKA24_001653</name>
</gene>
<evidence type="ECO:0000313" key="1">
    <source>
        <dbReference type="EMBL" id="MBB4666944.1"/>
    </source>
</evidence>
<keyword evidence="2" id="KW-1185">Reference proteome</keyword>
<name>A0A7W7BQG9_9MICO</name>
<comment type="caution">
    <text evidence="1">The sequence shown here is derived from an EMBL/GenBank/DDBJ whole genome shotgun (WGS) entry which is preliminary data.</text>
</comment>